<dbReference type="Gene3D" id="3.40.50.300">
    <property type="entry name" value="P-loop containing nucleotide triphosphate hydrolases"/>
    <property type="match status" value="1"/>
</dbReference>
<evidence type="ECO:0000256" key="17">
    <source>
        <dbReference type="SAM" id="MobiDB-lite"/>
    </source>
</evidence>
<dbReference type="OrthoDB" id="9809127at2"/>
<evidence type="ECO:0000256" key="11">
    <source>
        <dbReference type="ARBA" id="ARBA00023134"/>
    </source>
</evidence>
<evidence type="ECO:0000256" key="10">
    <source>
        <dbReference type="ARBA" id="ARBA00023065"/>
    </source>
</evidence>
<dbReference type="GO" id="GO:0005525">
    <property type="term" value="F:GTP binding"/>
    <property type="evidence" value="ECO:0007669"/>
    <property type="project" value="UniProtKB-KW"/>
</dbReference>
<dbReference type="Gene3D" id="1.10.287.1770">
    <property type="match status" value="1"/>
</dbReference>
<dbReference type="Pfam" id="PF07670">
    <property type="entry name" value="Gate"/>
    <property type="match status" value="2"/>
</dbReference>
<keyword evidence="5" id="KW-0997">Cell inner membrane</keyword>
<dbReference type="InterPro" id="IPR003373">
    <property type="entry name" value="Fe2_transport_prot-B"/>
</dbReference>
<keyword evidence="4 16" id="KW-0410">Iron transport</keyword>
<dbReference type="AlphaFoldDB" id="A0A1G8EL38"/>
<dbReference type="PRINTS" id="PR00326">
    <property type="entry name" value="GTP1OBG"/>
</dbReference>
<evidence type="ECO:0000256" key="1">
    <source>
        <dbReference type="ARBA" id="ARBA00004429"/>
    </source>
</evidence>
<evidence type="ECO:0000313" key="19">
    <source>
        <dbReference type="EMBL" id="SDH70625.1"/>
    </source>
</evidence>
<dbReference type="NCBIfam" id="TIGR00437">
    <property type="entry name" value="feoB"/>
    <property type="match status" value="1"/>
</dbReference>
<feature type="binding site" evidence="15">
    <location>
        <position position="59"/>
    </location>
    <ligand>
        <name>Mg(2+)</name>
        <dbReference type="ChEBI" id="CHEBI:18420"/>
        <label>2</label>
    </ligand>
</feature>
<comment type="function">
    <text evidence="16">Probable transporter of a GTP-driven Fe(2+) uptake system.</text>
</comment>
<feature type="binding site" evidence="15">
    <location>
        <position position="57"/>
    </location>
    <ligand>
        <name>Mg(2+)</name>
        <dbReference type="ChEBI" id="CHEBI:18420"/>
        <label>2</label>
    </ligand>
</feature>
<keyword evidence="12 16" id="KW-0472">Membrane</keyword>
<keyword evidence="9 16" id="KW-0408">Iron</keyword>
<evidence type="ECO:0000256" key="4">
    <source>
        <dbReference type="ARBA" id="ARBA00022496"/>
    </source>
</evidence>
<evidence type="ECO:0000313" key="20">
    <source>
        <dbReference type="Proteomes" id="UP000217076"/>
    </source>
</evidence>
<dbReference type="PANTHER" id="PTHR43185">
    <property type="entry name" value="FERROUS IRON TRANSPORT PROTEIN B"/>
    <property type="match status" value="1"/>
</dbReference>
<keyword evidence="10" id="KW-0406">Ion transport</keyword>
<evidence type="ECO:0000256" key="15">
    <source>
        <dbReference type="PIRSR" id="PIRSR603373-2"/>
    </source>
</evidence>
<organism evidence="19 20">
    <name type="scientific">Roseospirillum parvum</name>
    <dbReference type="NCBI Taxonomy" id="83401"/>
    <lineage>
        <taxon>Bacteria</taxon>
        <taxon>Pseudomonadati</taxon>
        <taxon>Pseudomonadota</taxon>
        <taxon>Alphaproteobacteria</taxon>
        <taxon>Rhodospirillales</taxon>
        <taxon>Rhodospirillaceae</taxon>
        <taxon>Roseospirillum</taxon>
    </lineage>
</organism>
<dbReference type="GO" id="GO:0015093">
    <property type="term" value="F:ferrous iron transmembrane transporter activity"/>
    <property type="evidence" value="ECO:0007669"/>
    <property type="project" value="UniProtKB-UniRule"/>
</dbReference>
<dbReference type="InterPro" id="IPR050860">
    <property type="entry name" value="FeoB_GTPase"/>
</dbReference>
<proteinExistence type="inferred from homology"/>
<feature type="binding site" evidence="14">
    <location>
        <begin position="91"/>
        <end position="94"/>
    </location>
    <ligand>
        <name>GTP</name>
        <dbReference type="ChEBI" id="CHEBI:37565"/>
        <label>1</label>
    </ligand>
</feature>
<dbReference type="Pfam" id="PF02421">
    <property type="entry name" value="FeoB_N"/>
    <property type="match status" value="1"/>
</dbReference>
<feature type="transmembrane region" description="Helical" evidence="16">
    <location>
        <begin position="559"/>
        <end position="578"/>
    </location>
</feature>
<evidence type="ECO:0000256" key="6">
    <source>
        <dbReference type="ARBA" id="ARBA00022692"/>
    </source>
</evidence>
<dbReference type="InterPro" id="IPR030389">
    <property type="entry name" value="G_FEOB_dom"/>
</dbReference>
<dbReference type="Pfam" id="PF17910">
    <property type="entry name" value="FeoB_Cyto"/>
    <property type="match status" value="1"/>
</dbReference>
<dbReference type="InterPro" id="IPR027417">
    <property type="entry name" value="P-loop_NTPase"/>
</dbReference>
<comment type="subcellular location">
    <subcellularLocation>
        <location evidence="1 16">Cell inner membrane</location>
        <topology evidence="1 16">Multi-pass membrane protein</topology>
    </subcellularLocation>
</comment>
<sequence length="875" mass="94425">MSESEASSTAVPPSAPSSAPTADSATPASGTAAEGAAPLLVALAGQQNAGKSTLFNALTGVHQHIANYPGVTVDKKSGRAHIGGRAAEVVDLPGTYSLTSFSLEERVAREFLLDAQPDVVVNVLDATNIRRGLYLTFQLLEMGYRVVVALNMMDVAERRGLAIDLKTLSARLGVPVVGCVGRRGVGIDQLKAAIAEVAQADRPTLATLNYGELEAAVSDLQARLSELPAVAQAVSPRWLATKLIEGDAEAGRLLAKCLSNPHGLLDQATQARQAFEEKARLSTGDHMVAARDHLAGDILATCVTDGSRGRVPISERVDRFLLNRWLAPLFLVLVVWAIYELSIVQGYELTKVTWPILAGLRNLAADWLPEAGFLVDPQVRSLGLWMVDSANTLLNYVPIFLILFALIAILEDSGYMARIAFILDRILHRFGLHGQSTLPFILAGVFAGGCAVPGVMATKGIPDQRARLATILTVPFMNCLAKVPLYTLLINIYFPENKGLILFYLSTITVIAALLVAKLLTVSVLRNKETAPFVMELPHYHLPTITGVLRRSVDRTWLYVKKVGTVVVAVAAVVYVLLQFPGLTPAQQAGFQARGEAAIGEFFQAMEGNPLAERVSDQETLVSLLNVYTAYKAAKLNSGGGSASQAVDARFEEAHPQFFPFLKISRDRDARDAARALKDLSNTQKTLRREMKDQRIVNSFLGQIGRGLEPITQFANFDWKINVALLSSFAARESSVATLGVLFEQEQGENLTLEERMGSEQKAAGYTALTAVAIMLFFALYPPCLATTIMVRVQTNSYRWMTFSIIFPTFLGLGVASLVYSVGTALELTGLQMFTAIYLGALALLILVGLFKPPFGRGLSRPAYASPPAASPPAE</sequence>
<feature type="transmembrane region" description="Helical" evidence="16">
    <location>
        <begin position="393"/>
        <end position="410"/>
    </location>
</feature>
<dbReference type="RefSeq" id="WP_092621092.1">
    <property type="nucleotide sequence ID" value="NZ_FNCV01000010.1"/>
</dbReference>
<dbReference type="PANTHER" id="PTHR43185:SF1">
    <property type="entry name" value="FE(2+) TRANSPORTER FEOB"/>
    <property type="match status" value="1"/>
</dbReference>
<feature type="region of interest" description="Disordered" evidence="17">
    <location>
        <begin position="1"/>
        <end position="31"/>
    </location>
</feature>
<dbReference type="InterPro" id="IPR041069">
    <property type="entry name" value="FeoB_Cyto"/>
</dbReference>
<dbReference type="SUPFAM" id="SSF52540">
    <property type="entry name" value="P-loop containing nucleoside triphosphate hydrolases"/>
    <property type="match status" value="1"/>
</dbReference>
<feature type="domain" description="FeoB-type G" evidence="18">
    <location>
        <begin position="38"/>
        <end position="200"/>
    </location>
</feature>
<gene>
    <name evidence="19" type="ORF">SAMN05421742_11076</name>
</gene>
<evidence type="ECO:0000256" key="12">
    <source>
        <dbReference type="ARBA" id="ARBA00023136"/>
    </source>
</evidence>
<dbReference type="InterPro" id="IPR011640">
    <property type="entry name" value="Fe2_transport_prot_B_C"/>
</dbReference>
<protein>
    <recommendedName>
        <fullName evidence="13 16">Ferrous iron transport protein B</fullName>
    </recommendedName>
</protein>
<evidence type="ECO:0000259" key="18">
    <source>
        <dbReference type="PROSITE" id="PS51711"/>
    </source>
</evidence>
<keyword evidence="11 14" id="KW-0342">GTP-binding</keyword>
<dbReference type="GO" id="GO:0046872">
    <property type="term" value="F:metal ion binding"/>
    <property type="evidence" value="ECO:0007669"/>
    <property type="project" value="UniProtKB-KW"/>
</dbReference>
<feature type="transmembrane region" description="Helical" evidence="16">
    <location>
        <begin position="325"/>
        <end position="344"/>
    </location>
</feature>
<evidence type="ECO:0000256" key="2">
    <source>
        <dbReference type="ARBA" id="ARBA00022448"/>
    </source>
</evidence>
<evidence type="ECO:0000256" key="7">
    <source>
        <dbReference type="ARBA" id="ARBA00022741"/>
    </source>
</evidence>
<feature type="transmembrane region" description="Helical" evidence="16">
    <location>
        <begin position="500"/>
        <end position="520"/>
    </location>
</feature>
<dbReference type="PROSITE" id="PS51711">
    <property type="entry name" value="G_FEOB"/>
    <property type="match status" value="1"/>
</dbReference>
<feature type="transmembrane region" description="Helical" evidence="16">
    <location>
        <begin position="829"/>
        <end position="851"/>
    </location>
</feature>
<feature type="binding site" evidence="15">
    <location>
        <position position="60"/>
    </location>
    <ligand>
        <name>Mg(2+)</name>
        <dbReference type="ChEBI" id="CHEBI:18420"/>
        <label>2</label>
    </ligand>
</feature>
<feature type="transmembrane region" description="Helical" evidence="16">
    <location>
        <begin position="763"/>
        <end position="781"/>
    </location>
</feature>
<keyword evidence="3" id="KW-1003">Cell membrane</keyword>
<evidence type="ECO:0000256" key="3">
    <source>
        <dbReference type="ARBA" id="ARBA00022475"/>
    </source>
</evidence>
<evidence type="ECO:0000256" key="16">
    <source>
        <dbReference type="RuleBase" id="RU362098"/>
    </source>
</evidence>
<dbReference type="GO" id="GO:0005886">
    <property type="term" value="C:plasma membrane"/>
    <property type="evidence" value="ECO:0007669"/>
    <property type="project" value="UniProtKB-SubCell"/>
</dbReference>
<comment type="similarity">
    <text evidence="16">Belongs to the TRAFAC class TrmE-Era-EngA-EngB-Septin-like GTPase superfamily. FeoB GTPase (TC 9.A.8) family.</text>
</comment>
<evidence type="ECO:0000256" key="9">
    <source>
        <dbReference type="ARBA" id="ARBA00023004"/>
    </source>
</evidence>
<feature type="binding site" evidence="14">
    <location>
        <begin position="151"/>
        <end position="154"/>
    </location>
    <ligand>
        <name>GTP</name>
        <dbReference type="ChEBI" id="CHEBI:37565"/>
        <label>1</label>
    </ligand>
</feature>
<keyword evidence="2 16" id="KW-0813">Transport</keyword>
<keyword evidence="8 16" id="KW-1133">Transmembrane helix</keyword>
<dbReference type="InterPro" id="IPR006073">
    <property type="entry name" value="GTP-bd"/>
</dbReference>
<accession>A0A1G8EL38</accession>
<feature type="transmembrane region" description="Helical" evidence="16">
    <location>
        <begin position="437"/>
        <end position="456"/>
    </location>
</feature>
<dbReference type="FunFam" id="3.40.50.300:FF:000426">
    <property type="entry name" value="Ferrous iron transport protein B"/>
    <property type="match status" value="1"/>
</dbReference>
<dbReference type="EMBL" id="FNCV01000010">
    <property type="protein sequence ID" value="SDH70625.1"/>
    <property type="molecule type" value="Genomic_DNA"/>
</dbReference>
<feature type="binding site" evidence="14">
    <location>
        <begin position="45"/>
        <end position="52"/>
    </location>
    <ligand>
        <name>GTP</name>
        <dbReference type="ChEBI" id="CHEBI:37565"/>
        <label>1</label>
    </ligand>
</feature>
<reference evidence="20" key="1">
    <citation type="submission" date="2016-10" db="EMBL/GenBank/DDBJ databases">
        <authorList>
            <person name="Varghese N."/>
            <person name="Submissions S."/>
        </authorList>
    </citation>
    <scope>NUCLEOTIDE SEQUENCE [LARGE SCALE GENOMIC DNA]</scope>
    <source>
        <strain evidence="20">930I</strain>
    </source>
</reference>
<keyword evidence="6 16" id="KW-0812">Transmembrane</keyword>
<keyword evidence="20" id="KW-1185">Reference proteome</keyword>
<feature type="binding site" evidence="14">
    <location>
        <begin position="70"/>
        <end position="74"/>
    </location>
    <ligand>
        <name>GTP</name>
        <dbReference type="ChEBI" id="CHEBI:37565"/>
        <label>1</label>
    </ligand>
</feature>
<dbReference type="Proteomes" id="UP000217076">
    <property type="component" value="Unassembled WGS sequence"/>
</dbReference>
<name>A0A1G8EL38_9PROT</name>
<dbReference type="STRING" id="83401.SAMN05421742_11076"/>
<keyword evidence="15" id="KW-0460">Magnesium</keyword>
<feature type="binding site" evidence="15">
    <location>
        <position position="56"/>
    </location>
    <ligand>
        <name>Mg(2+)</name>
        <dbReference type="ChEBI" id="CHEBI:18420"/>
        <label>2</label>
    </ligand>
</feature>
<evidence type="ECO:0000256" key="13">
    <source>
        <dbReference type="NCBIfam" id="TIGR00437"/>
    </source>
</evidence>
<keyword evidence="7 14" id="KW-0547">Nucleotide-binding</keyword>
<dbReference type="Pfam" id="PF07664">
    <property type="entry name" value="FeoB_C"/>
    <property type="match status" value="1"/>
</dbReference>
<evidence type="ECO:0000256" key="14">
    <source>
        <dbReference type="PIRSR" id="PIRSR603373-1"/>
    </source>
</evidence>
<feature type="transmembrane region" description="Helical" evidence="16">
    <location>
        <begin position="802"/>
        <end position="823"/>
    </location>
</feature>
<feature type="transmembrane region" description="Helical" evidence="16">
    <location>
        <begin position="468"/>
        <end position="494"/>
    </location>
</feature>
<keyword evidence="15" id="KW-0479">Metal-binding</keyword>
<dbReference type="InterPro" id="IPR011642">
    <property type="entry name" value="Gate_dom"/>
</dbReference>
<evidence type="ECO:0000256" key="5">
    <source>
        <dbReference type="ARBA" id="ARBA00022519"/>
    </source>
</evidence>
<evidence type="ECO:0000256" key="8">
    <source>
        <dbReference type="ARBA" id="ARBA00022989"/>
    </source>
</evidence>
<dbReference type="CDD" id="cd01879">
    <property type="entry name" value="FeoB"/>
    <property type="match status" value="1"/>
</dbReference>